<sequence>MFSRLVSDSFSSEDYWVVTKMAAPPLALFLVRSVIFVLGTFWWGFGCEVLVGVGDGGAANLFGSGGGFG</sequence>
<dbReference type="AlphaFoldDB" id="A0A2K3KMU8"/>
<reference evidence="2 3" key="1">
    <citation type="journal article" date="2014" name="Am. J. Bot.">
        <title>Genome assembly and annotation for red clover (Trifolium pratense; Fabaceae).</title>
        <authorList>
            <person name="Istvanek J."/>
            <person name="Jaros M."/>
            <person name="Krenek A."/>
            <person name="Repkova J."/>
        </authorList>
    </citation>
    <scope>NUCLEOTIDE SEQUENCE [LARGE SCALE GENOMIC DNA]</scope>
    <source>
        <strain evidence="3">cv. Tatra</strain>
        <tissue evidence="2">Young leaves</tissue>
    </source>
</reference>
<organism evidence="2 3">
    <name type="scientific">Trifolium pratense</name>
    <name type="common">Red clover</name>
    <dbReference type="NCBI Taxonomy" id="57577"/>
    <lineage>
        <taxon>Eukaryota</taxon>
        <taxon>Viridiplantae</taxon>
        <taxon>Streptophyta</taxon>
        <taxon>Embryophyta</taxon>
        <taxon>Tracheophyta</taxon>
        <taxon>Spermatophyta</taxon>
        <taxon>Magnoliopsida</taxon>
        <taxon>eudicotyledons</taxon>
        <taxon>Gunneridae</taxon>
        <taxon>Pentapetalae</taxon>
        <taxon>rosids</taxon>
        <taxon>fabids</taxon>
        <taxon>Fabales</taxon>
        <taxon>Fabaceae</taxon>
        <taxon>Papilionoideae</taxon>
        <taxon>50 kb inversion clade</taxon>
        <taxon>NPAAA clade</taxon>
        <taxon>Hologalegina</taxon>
        <taxon>IRL clade</taxon>
        <taxon>Trifolieae</taxon>
        <taxon>Trifolium</taxon>
    </lineage>
</organism>
<name>A0A2K3KMU8_TRIPR</name>
<proteinExistence type="predicted"/>
<keyword evidence="1" id="KW-0472">Membrane</keyword>
<feature type="transmembrane region" description="Helical" evidence="1">
    <location>
        <begin position="21"/>
        <end position="45"/>
    </location>
</feature>
<evidence type="ECO:0000313" key="2">
    <source>
        <dbReference type="EMBL" id="PNX67579.1"/>
    </source>
</evidence>
<reference evidence="2 3" key="2">
    <citation type="journal article" date="2017" name="Front. Plant Sci.">
        <title>Gene Classification and Mining of Molecular Markers Useful in Red Clover (Trifolium pratense) Breeding.</title>
        <authorList>
            <person name="Istvanek J."/>
            <person name="Dluhosova J."/>
            <person name="Dluhos P."/>
            <person name="Patkova L."/>
            <person name="Nedelnik J."/>
            <person name="Repkova J."/>
        </authorList>
    </citation>
    <scope>NUCLEOTIDE SEQUENCE [LARGE SCALE GENOMIC DNA]</scope>
    <source>
        <strain evidence="3">cv. Tatra</strain>
        <tissue evidence="2">Young leaves</tissue>
    </source>
</reference>
<dbReference type="EMBL" id="ASHM01211849">
    <property type="protein sequence ID" value="PNX67579.1"/>
    <property type="molecule type" value="Genomic_DNA"/>
</dbReference>
<feature type="non-terminal residue" evidence="2">
    <location>
        <position position="69"/>
    </location>
</feature>
<dbReference type="Proteomes" id="UP000236291">
    <property type="component" value="Unassembled WGS sequence"/>
</dbReference>
<keyword evidence="1" id="KW-1133">Transmembrane helix</keyword>
<evidence type="ECO:0000256" key="1">
    <source>
        <dbReference type="SAM" id="Phobius"/>
    </source>
</evidence>
<comment type="caution">
    <text evidence="2">The sequence shown here is derived from an EMBL/GenBank/DDBJ whole genome shotgun (WGS) entry which is preliminary data.</text>
</comment>
<keyword evidence="1" id="KW-0812">Transmembrane</keyword>
<accession>A0A2K3KMU8</accession>
<gene>
    <name evidence="2" type="ORF">L195_g063583</name>
</gene>
<evidence type="ECO:0000313" key="3">
    <source>
        <dbReference type="Proteomes" id="UP000236291"/>
    </source>
</evidence>
<protein>
    <recommendedName>
        <fullName evidence="4">Transmembrane protein</fullName>
    </recommendedName>
</protein>
<evidence type="ECO:0008006" key="4">
    <source>
        <dbReference type="Google" id="ProtNLM"/>
    </source>
</evidence>